<comment type="caution">
    <text evidence="1">The sequence shown here is derived from an EMBL/GenBank/DDBJ whole genome shotgun (WGS) entry which is preliminary data.</text>
</comment>
<keyword evidence="2" id="KW-1185">Reference proteome</keyword>
<evidence type="ECO:0000313" key="1">
    <source>
        <dbReference type="EMBL" id="KAJ9651417.1"/>
    </source>
</evidence>
<name>A0ACC2ZV59_9EURO</name>
<evidence type="ECO:0000313" key="2">
    <source>
        <dbReference type="Proteomes" id="UP001172386"/>
    </source>
</evidence>
<organism evidence="1 2">
    <name type="scientific">Neophaeococcomyces mojaviensis</name>
    <dbReference type="NCBI Taxonomy" id="3383035"/>
    <lineage>
        <taxon>Eukaryota</taxon>
        <taxon>Fungi</taxon>
        <taxon>Dikarya</taxon>
        <taxon>Ascomycota</taxon>
        <taxon>Pezizomycotina</taxon>
        <taxon>Eurotiomycetes</taxon>
        <taxon>Chaetothyriomycetidae</taxon>
        <taxon>Chaetothyriales</taxon>
        <taxon>Chaetothyriales incertae sedis</taxon>
        <taxon>Neophaeococcomyces</taxon>
    </lineage>
</organism>
<dbReference type="EMBL" id="JAPDRQ010000258">
    <property type="protein sequence ID" value="KAJ9651417.1"/>
    <property type="molecule type" value="Genomic_DNA"/>
</dbReference>
<protein>
    <submittedName>
        <fullName evidence="1">Uncharacterized protein</fullName>
    </submittedName>
</protein>
<accession>A0ACC2ZV59</accession>
<reference evidence="1" key="1">
    <citation type="submission" date="2022-10" db="EMBL/GenBank/DDBJ databases">
        <title>Culturing micro-colonial fungi from biological soil crusts in the Mojave desert and describing Neophaeococcomyces mojavensis, and introducing the new genera and species Taxawa tesnikishii.</title>
        <authorList>
            <person name="Kurbessoian T."/>
            <person name="Stajich J.E."/>
        </authorList>
    </citation>
    <scope>NUCLEOTIDE SEQUENCE</scope>
    <source>
        <strain evidence="1">JES_112</strain>
    </source>
</reference>
<sequence length="465" mass="51312">MDAHNPSGRSREMSVDIEKAFAISRVLEKPDSEVPVPPEPVPTGQLHKKLKSRHVQLIAVGGSIGAGLFVGSGYALHSGGPGNLGLGEMAILYPVNGGFFEYICRFVDDSLGTATGLQYAIGWCTVLPFELTAASITAQFWGNPHSSYVVALILVFLAIVHLIGVKGFGEAEMVLSSIKIIAILGFIIFAIVVDVGRVPTDPRGYIGARYWHDPGAFQNGVKGFIGVFGVAGFAYGGTELVGLTAAETSESHKSLPKAIRQLFASTRTMQALADRSMAPRLLKHIDQKGRPIYCLVLQLLVGCIAFISELDVSKVLVDWLLALSSLSFFFIWLSINLAHIRFRAAWSHAGFTVHQLPYRAAFGIWGSYFGILINILALAVNFYIALFPLGHEPSVEHFFKSYLAGLVLVAFYLIWKFKMRNWKFFIRVEEVVMKKRDEAGDFEVERNGERERRIGWMEAVHAIFK</sequence>
<dbReference type="Proteomes" id="UP001172386">
    <property type="component" value="Unassembled WGS sequence"/>
</dbReference>
<proteinExistence type="predicted"/>
<gene>
    <name evidence="1" type="ORF">H2198_009301</name>
</gene>